<keyword evidence="2" id="KW-0677">Repeat</keyword>
<dbReference type="SMART" id="SM00237">
    <property type="entry name" value="Calx_beta"/>
    <property type="match status" value="1"/>
</dbReference>
<feature type="domain" description="Calx-beta" evidence="5">
    <location>
        <begin position="37"/>
        <end position="140"/>
    </location>
</feature>
<dbReference type="SUPFAM" id="SSF141072">
    <property type="entry name" value="CalX-like"/>
    <property type="match status" value="1"/>
</dbReference>
<dbReference type="Pfam" id="PF03160">
    <property type="entry name" value="Calx-beta"/>
    <property type="match status" value="1"/>
</dbReference>
<evidence type="ECO:0000256" key="3">
    <source>
        <dbReference type="ARBA" id="ARBA00022837"/>
    </source>
</evidence>
<organism evidence="6 7">
    <name type="scientific">Geodia barretti</name>
    <name type="common">Barrett's horny sponge</name>
    <dbReference type="NCBI Taxonomy" id="519541"/>
    <lineage>
        <taxon>Eukaryota</taxon>
        <taxon>Metazoa</taxon>
        <taxon>Porifera</taxon>
        <taxon>Demospongiae</taxon>
        <taxon>Heteroscleromorpha</taxon>
        <taxon>Tetractinellida</taxon>
        <taxon>Astrophorina</taxon>
        <taxon>Geodiidae</taxon>
        <taxon>Geodia</taxon>
    </lineage>
</organism>
<evidence type="ECO:0000259" key="5">
    <source>
        <dbReference type="SMART" id="SM00237"/>
    </source>
</evidence>
<accession>A0AA35RYG6</accession>
<dbReference type="InterPro" id="IPR038081">
    <property type="entry name" value="CalX-like_sf"/>
</dbReference>
<feature type="chain" id="PRO_5041352740" description="Calx-beta domain-containing protein" evidence="4">
    <location>
        <begin position="24"/>
        <end position="167"/>
    </location>
</feature>
<sequence length="167" mass="17875">MEGLPHKTCSLLALLAAVACGGGLDEGFYQPTMRPIREVINSQPDISFCPSTISVHEGVDAFATISLCRQSNNFHYEVVWWPSTTVTVTSLSGSATAGSDFISTPISVTFGNFDTEVPFSVTILNDSFIERNETFTLALSNGNTATVTIVDEDGSTGRPQPDVVTFT</sequence>
<keyword evidence="7" id="KW-1185">Reference proteome</keyword>
<reference evidence="6" key="1">
    <citation type="submission" date="2023-03" db="EMBL/GenBank/DDBJ databases">
        <authorList>
            <person name="Steffen K."/>
            <person name="Cardenas P."/>
        </authorList>
    </citation>
    <scope>NUCLEOTIDE SEQUENCE</scope>
</reference>
<dbReference type="GO" id="GO:0016020">
    <property type="term" value="C:membrane"/>
    <property type="evidence" value="ECO:0007669"/>
    <property type="project" value="InterPro"/>
</dbReference>
<dbReference type="PROSITE" id="PS51257">
    <property type="entry name" value="PROKAR_LIPOPROTEIN"/>
    <property type="match status" value="1"/>
</dbReference>
<dbReference type="GO" id="GO:0007154">
    <property type="term" value="P:cell communication"/>
    <property type="evidence" value="ECO:0007669"/>
    <property type="project" value="InterPro"/>
</dbReference>
<dbReference type="AlphaFoldDB" id="A0AA35RYG6"/>
<comment type="caution">
    <text evidence="6">The sequence shown here is derived from an EMBL/GenBank/DDBJ whole genome shotgun (WGS) entry which is preliminary data.</text>
</comment>
<gene>
    <name evidence="6" type="ORF">GBAR_LOCUS11360</name>
</gene>
<evidence type="ECO:0000313" key="7">
    <source>
        <dbReference type="Proteomes" id="UP001174909"/>
    </source>
</evidence>
<name>A0AA35RYG6_GEOBA</name>
<dbReference type="InterPro" id="IPR003644">
    <property type="entry name" value="Calx_beta"/>
</dbReference>
<evidence type="ECO:0000256" key="4">
    <source>
        <dbReference type="SAM" id="SignalP"/>
    </source>
</evidence>
<evidence type="ECO:0000256" key="2">
    <source>
        <dbReference type="ARBA" id="ARBA00022737"/>
    </source>
</evidence>
<evidence type="ECO:0000256" key="1">
    <source>
        <dbReference type="ARBA" id="ARBA00022729"/>
    </source>
</evidence>
<feature type="signal peptide" evidence="4">
    <location>
        <begin position="1"/>
        <end position="23"/>
    </location>
</feature>
<dbReference type="Gene3D" id="2.60.40.2030">
    <property type="match status" value="1"/>
</dbReference>
<keyword evidence="1 4" id="KW-0732">Signal</keyword>
<evidence type="ECO:0000313" key="6">
    <source>
        <dbReference type="EMBL" id="CAI8018752.1"/>
    </source>
</evidence>
<keyword evidence="3" id="KW-0106">Calcium</keyword>
<dbReference type="Proteomes" id="UP001174909">
    <property type="component" value="Unassembled WGS sequence"/>
</dbReference>
<proteinExistence type="predicted"/>
<dbReference type="EMBL" id="CASHTH010001710">
    <property type="protein sequence ID" value="CAI8018752.1"/>
    <property type="molecule type" value="Genomic_DNA"/>
</dbReference>
<protein>
    <recommendedName>
        <fullName evidence="5">Calx-beta domain-containing protein</fullName>
    </recommendedName>
</protein>